<evidence type="ECO:0000256" key="1">
    <source>
        <dbReference type="SAM" id="SignalP"/>
    </source>
</evidence>
<gene>
    <name evidence="2" type="ORF">NUTIK01_00330</name>
</gene>
<accession>A0ABQ6P269</accession>
<evidence type="ECO:0000313" key="3">
    <source>
        <dbReference type="Proteomes" id="UP001187221"/>
    </source>
</evidence>
<reference evidence="2 3" key="1">
    <citation type="submission" date="2023-06" db="EMBL/GenBank/DDBJ databases">
        <title>Draft genome sequence of Novosphingobium sp. strain IK01.</title>
        <authorList>
            <person name="Hatamoto M."/>
            <person name="Ikarashi T."/>
            <person name="Yamaguchi T."/>
        </authorList>
    </citation>
    <scope>NUCLEOTIDE SEQUENCE [LARGE SCALE GENOMIC DNA]</scope>
    <source>
        <strain evidence="2 3">IK01</strain>
    </source>
</reference>
<evidence type="ECO:0000313" key="2">
    <source>
        <dbReference type="EMBL" id="GMM59256.1"/>
    </source>
</evidence>
<dbReference type="EMBL" id="BTFW01000001">
    <property type="protein sequence ID" value="GMM59256.1"/>
    <property type="molecule type" value="Genomic_DNA"/>
</dbReference>
<feature type="signal peptide" evidence="1">
    <location>
        <begin position="1"/>
        <end position="27"/>
    </location>
</feature>
<feature type="chain" id="PRO_5046850863" evidence="1">
    <location>
        <begin position="28"/>
        <end position="146"/>
    </location>
</feature>
<comment type="caution">
    <text evidence="2">The sequence shown here is derived from an EMBL/GenBank/DDBJ whole genome shotgun (WGS) entry which is preliminary data.</text>
</comment>
<proteinExistence type="predicted"/>
<keyword evidence="3" id="KW-1185">Reference proteome</keyword>
<dbReference type="Proteomes" id="UP001187221">
    <property type="component" value="Unassembled WGS sequence"/>
</dbReference>
<name>A0ABQ6P269_9SPHN</name>
<keyword evidence="1" id="KW-0732">Signal</keyword>
<sequence>MKTKICAVLAPVALASALFGMAGSASAQPVPYGGWDRGGWDRGGWDHDDWHEAGGPGGWMTPRRDAAIRHDIIDLRMAIDRAQGRGQISPRDAWGLRREADAITRHYEWASRNGLSRGEVRRLADRVNAVRMRLHMERAYWGNDRW</sequence>
<organism evidence="2 3">
    <name type="scientific">Novosphingobium pituita</name>
    <dbReference type="NCBI Taxonomy" id="3056842"/>
    <lineage>
        <taxon>Bacteria</taxon>
        <taxon>Pseudomonadati</taxon>
        <taxon>Pseudomonadota</taxon>
        <taxon>Alphaproteobacteria</taxon>
        <taxon>Sphingomonadales</taxon>
        <taxon>Sphingomonadaceae</taxon>
        <taxon>Novosphingobium</taxon>
    </lineage>
</organism>
<protein>
    <submittedName>
        <fullName evidence="2">Uncharacterized protein</fullName>
    </submittedName>
</protein>
<dbReference type="RefSeq" id="WP_317973120.1">
    <property type="nucleotide sequence ID" value="NZ_BTFW01000001.1"/>
</dbReference>